<evidence type="ECO:0000313" key="7">
    <source>
        <dbReference type="EMBL" id="RGB74746.1"/>
    </source>
</evidence>
<dbReference type="InterPro" id="IPR029479">
    <property type="entry name" value="Nitroreductase"/>
</dbReference>
<dbReference type="Pfam" id="PF00881">
    <property type="entry name" value="Nitroreductase"/>
    <property type="match status" value="2"/>
</dbReference>
<dbReference type="OrthoDB" id="9775805at2"/>
<evidence type="ECO:0000256" key="2">
    <source>
        <dbReference type="ARBA" id="ARBA00022630"/>
    </source>
</evidence>
<dbReference type="RefSeq" id="WP_117522242.1">
    <property type="nucleotide sequence ID" value="NZ_AP031484.1"/>
</dbReference>
<sequence length="248" mass="28819">MNETINKQLDHRTIREFKDEKIDDNTIQTLLDVANRAPTSNGMQLLSIIRITDQKLKDELAINGNQEYMARAPYLWVFVVDLYRNYQIAKENNEENDEMIGFDKFMQGYNDAMIASQNVTVAAESLGLGVNYFGNIHNDTSKVIELLKLPKLTFPAVGLGFGYPNQQPQLKPRMDIKLKNFENSYEIFDNYNEKISDYDKEMTTYYDLRDSNRRSDSFSRQIPKKQGKLIANRDKIFNTLINQGFLIK</sequence>
<dbReference type="AlphaFoldDB" id="A0A3E2TFX5"/>
<dbReference type="Proteomes" id="UP000261011">
    <property type="component" value="Unassembled WGS sequence"/>
</dbReference>
<dbReference type="InterPro" id="IPR000415">
    <property type="entry name" value="Nitroreductase-like"/>
</dbReference>
<dbReference type="CDD" id="cd02146">
    <property type="entry name" value="NfsA-like"/>
    <property type="match status" value="1"/>
</dbReference>
<dbReference type="PIRSF" id="PIRSF005426">
    <property type="entry name" value="Frp"/>
    <property type="match status" value="1"/>
</dbReference>
<keyword evidence="8" id="KW-1185">Reference proteome</keyword>
<dbReference type="SUPFAM" id="SSF55469">
    <property type="entry name" value="FMN-dependent nitroreductase-like"/>
    <property type="match status" value="1"/>
</dbReference>
<dbReference type="PANTHER" id="PTHR43425">
    <property type="entry name" value="OXYGEN-INSENSITIVE NADPH NITROREDUCTASE"/>
    <property type="match status" value="1"/>
</dbReference>
<dbReference type="Gene3D" id="3.40.109.10">
    <property type="entry name" value="NADH Oxidase"/>
    <property type="match status" value="1"/>
</dbReference>
<evidence type="ECO:0000259" key="6">
    <source>
        <dbReference type="Pfam" id="PF00881"/>
    </source>
</evidence>
<gene>
    <name evidence="7" type="ORF">DXA39_08250</name>
</gene>
<evidence type="ECO:0000256" key="4">
    <source>
        <dbReference type="ARBA" id="ARBA00023002"/>
    </source>
</evidence>
<comment type="similarity">
    <text evidence="1 5">Belongs to the flavin oxidoreductase frp family.</text>
</comment>
<name>A0A3E2TFX5_9FIRM</name>
<keyword evidence="4 5" id="KW-0560">Oxidoreductase</keyword>
<evidence type="ECO:0000256" key="1">
    <source>
        <dbReference type="ARBA" id="ARBA00008366"/>
    </source>
</evidence>
<dbReference type="EMBL" id="QVEU01000009">
    <property type="protein sequence ID" value="RGB74746.1"/>
    <property type="molecule type" value="Genomic_DNA"/>
</dbReference>
<evidence type="ECO:0000313" key="8">
    <source>
        <dbReference type="Proteomes" id="UP000261011"/>
    </source>
</evidence>
<organism evidence="7 8">
    <name type="scientific">Anaerococcus nagyae</name>
    <dbReference type="NCBI Taxonomy" id="1755241"/>
    <lineage>
        <taxon>Bacteria</taxon>
        <taxon>Bacillati</taxon>
        <taxon>Bacillota</taxon>
        <taxon>Tissierellia</taxon>
        <taxon>Tissierellales</taxon>
        <taxon>Peptoniphilaceae</taxon>
        <taxon>Anaerococcus</taxon>
    </lineage>
</organism>
<comment type="caution">
    <text evidence="7">The sequence shown here is derived from an EMBL/GenBank/DDBJ whole genome shotgun (WGS) entry which is preliminary data.</text>
</comment>
<protein>
    <submittedName>
        <fullName evidence="7">NADPH-dependent oxidoreductase</fullName>
    </submittedName>
</protein>
<dbReference type="GO" id="GO:0016491">
    <property type="term" value="F:oxidoreductase activity"/>
    <property type="evidence" value="ECO:0007669"/>
    <property type="project" value="UniProtKB-UniRule"/>
</dbReference>
<feature type="domain" description="Nitroreductase" evidence="6">
    <location>
        <begin position="11"/>
        <end position="61"/>
    </location>
</feature>
<accession>A0A3E2TFX5</accession>
<feature type="domain" description="Nitroreductase" evidence="6">
    <location>
        <begin position="64"/>
        <end position="163"/>
    </location>
</feature>
<dbReference type="PANTHER" id="PTHR43425:SF2">
    <property type="entry name" value="OXYGEN-INSENSITIVE NADPH NITROREDUCTASE"/>
    <property type="match status" value="1"/>
</dbReference>
<proteinExistence type="inferred from homology"/>
<keyword evidence="5" id="KW-0521">NADP</keyword>
<reference evidence="7 8" key="1">
    <citation type="submission" date="2018-08" db="EMBL/GenBank/DDBJ databases">
        <title>A genome reference for cultivated species of the human gut microbiota.</title>
        <authorList>
            <person name="Zou Y."/>
            <person name="Xue W."/>
            <person name="Luo G."/>
        </authorList>
    </citation>
    <scope>NUCLEOTIDE SEQUENCE [LARGE SCALE GENOMIC DNA]</scope>
    <source>
        <strain evidence="7 8">OF01-3</strain>
    </source>
</reference>
<keyword evidence="3 5" id="KW-0288">FMN</keyword>
<evidence type="ECO:0000256" key="3">
    <source>
        <dbReference type="ARBA" id="ARBA00022643"/>
    </source>
</evidence>
<evidence type="ECO:0000256" key="5">
    <source>
        <dbReference type="PIRNR" id="PIRNR005426"/>
    </source>
</evidence>
<keyword evidence="2 5" id="KW-0285">Flavoprotein</keyword>
<dbReference type="InterPro" id="IPR016446">
    <property type="entry name" value="Flavin_OxRdtase_Frp"/>
</dbReference>